<evidence type="ECO:0000256" key="11">
    <source>
        <dbReference type="SAM" id="Phobius"/>
    </source>
</evidence>
<feature type="region of interest" description="Disordered" evidence="10">
    <location>
        <begin position="89"/>
        <end position="140"/>
    </location>
</feature>
<dbReference type="InterPro" id="IPR041916">
    <property type="entry name" value="Anti_sigma_zinc_sf"/>
</dbReference>
<evidence type="ECO:0000259" key="12">
    <source>
        <dbReference type="Pfam" id="PF10099"/>
    </source>
</evidence>
<accession>A0A516X5F9</accession>
<evidence type="ECO:0000256" key="9">
    <source>
        <dbReference type="ARBA" id="ARBA00030803"/>
    </source>
</evidence>
<dbReference type="Pfam" id="PF10099">
    <property type="entry name" value="RskA_C"/>
    <property type="match status" value="1"/>
</dbReference>
<dbReference type="GO" id="GO:0005886">
    <property type="term" value="C:plasma membrane"/>
    <property type="evidence" value="ECO:0007669"/>
    <property type="project" value="UniProtKB-SubCell"/>
</dbReference>
<feature type="domain" description="Anti-sigma-K factor RskA N-terminal" evidence="13">
    <location>
        <begin position="16"/>
        <end position="63"/>
    </location>
</feature>
<keyword evidence="4 11" id="KW-1133">Transmembrane helix</keyword>
<evidence type="ECO:0000256" key="10">
    <source>
        <dbReference type="SAM" id="MobiDB-lite"/>
    </source>
</evidence>
<dbReference type="OrthoDB" id="153510at2"/>
<organism evidence="14 15">
    <name type="scientific">Tomitella fengzijianii</name>
    <dbReference type="NCBI Taxonomy" id="2597660"/>
    <lineage>
        <taxon>Bacteria</taxon>
        <taxon>Bacillati</taxon>
        <taxon>Actinomycetota</taxon>
        <taxon>Actinomycetes</taxon>
        <taxon>Mycobacteriales</taxon>
        <taxon>Tomitella</taxon>
    </lineage>
</organism>
<gene>
    <name evidence="14" type="ORF">FO059_14575</name>
</gene>
<evidence type="ECO:0000256" key="2">
    <source>
        <dbReference type="ARBA" id="ARBA00022475"/>
    </source>
</evidence>
<dbReference type="GO" id="GO:0006417">
    <property type="term" value="P:regulation of translation"/>
    <property type="evidence" value="ECO:0007669"/>
    <property type="project" value="TreeGrafter"/>
</dbReference>
<keyword evidence="7" id="KW-0804">Transcription</keyword>
<evidence type="ECO:0000256" key="1">
    <source>
        <dbReference type="ARBA" id="ARBA00004162"/>
    </source>
</evidence>
<evidence type="ECO:0000313" key="15">
    <source>
        <dbReference type="Proteomes" id="UP000317344"/>
    </source>
</evidence>
<dbReference type="PANTHER" id="PTHR37461:SF1">
    <property type="entry name" value="ANTI-SIGMA-K FACTOR RSKA"/>
    <property type="match status" value="1"/>
</dbReference>
<protein>
    <recommendedName>
        <fullName evidence="9">Regulator of SigK</fullName>
    </recommendedName>
    <alternativeName>
        <fullName evidence="8">Sigma-K anti-sigma factor RskA</fullName>
    </alternativeName>
</protein>
<feature type="transmembrane region" description="Helical" evidence="11">
    <location>
        <begin position="151"/>
        <end position="169"/>
    </location>
</feature>
<dbReference type="PANTHER" id="PTHR37461">
    <property type="entry name" value="ANTI-SIGMA-K FACTOR RSKA"/>
    <property type="match status" value="1"/>
</dbReference>
<evidence type="ECO:0000256" key="3">
    <source>
        <dbReference type="ARBA" id="ARBA00022692"/>
    </source>
</evidence>
<evidence type="ECO:0000256" key="6">
    <source>
        <dbReference type="ARBA" id="ARBA00023136"/>
    </source>
</evidence>
<proteinExistence type="predicted"/>
<dbReference type="KEGG" id="toy:FO059_14575"/>
<keyword evidence="2" id="KW-1003">Cell membrane</keyword>
<evidence type="ECO:0000256" key="4">
    <source>
        <dbReference type="ARBA" id="ARBA00022989"/>
    </source>
</evidence>
<reference evidence="14 15" key="1">
    <citation type="submission" date="2019-07" db="EMBL/GenBank/DDBJ databases">
        <title>Tomitella cavernea sp. nov., an actinomycete isolated from soil.</title>
        <authorList>
            <person name="Cheng J."/>
        </authorList>
    </citation>
    <scope>NUCLEOTIDE SEQUENCE [LARGE SCALE GENOMIC DNA]</scope>
    <source>
        <strain evidence="14 15">HY188</strain>
    </source>
</reference>
<reference evidence="14 15" key="2">
    <citation type="submission" date="2019-07" db="EMBL/GenBank/DDBJ databases">
        <authorList>
            <person name="Huang Y."/>
        </authorList>
    </citation>
    <scope>NUCLEOTIDE SEQUENCE [LARGE SCALE GENOMIC DNA]</scope>
    <source>
        <strain evidence="14 15">HY188</strain>
    </source>
</reference>
<evidence type="ECO:0000313" key="14">
    <source>
        <dbReference type="EMBL" id="QDQ98312.1"/>
    </source>
</evidence>
<feature type="compositionally biased region" description="Low complexity" evidence="10">
    <location>
        <begin position="100"/>
        <end position="128"/>
    </location>
</feature>
<evidence type="ECO:0000256" key="7">
    <source>
        <dbReference type="ARBA" id="ARBA00023163"/>
    </source>
</evidence>
<dbReference type="InterPro" id="IPR053877">
    <property type="entry name" value="RskA_N"/>
</dbReference>
<feature type="domain" description="Anti-sigma K factor RskA C-terminal" evidence="12">
    <location>
        <begin position="155"/>
        <end position="283"/>
    </location>
</feature>
<dbReference type="InterPro" id="IPR051474">
    <property type="entry name" value="Anti-sigma-K/W_factor"/>
</dbReference>
<evidence type="ECO:0000256" key="5">
    <source>
        <dbReference type="ARBA" id="ARBA00023015"/>
    </source>
</evidence>
<dbReference type="GO" id="GO:0016989">
    <property type="term" value="F:sigma factor antagonist activity"/>
    <property type="evidence" value="ECO:0007669"/>
    <property type="project" value="TreeGrafter"/>
</dbReference>
<dbReference type="EMBL" id="CP041765">
    <property type="protein sequence ID" value="QDQ98312.1"/>
    <property type="molecule type" value="Genomic_DNA"/>
</dbReference>
<dbReference type="Pfam" id="PF22618">
    <property type="entry name" value="RskA_N"/>
    <property type="match status" value="1"/>
</dbReference>
<keyword evidence="6 11" id="KW-0472">Membrane</keyword>
<dbReference type="InterPro" id="IPR018764">
    <property type="entry name" value="RskA_C"/>
</dbReference>
<sequence length="292" mass="29926">MTDQMPITGPHGDDELLDLAAVYALDAVDDAERGAIDAVVADADPTVRDEFRRRVREHREALADYAKSTEQQPPADLLAGIMARIDADPDAARRPESDSDAAGPASSDPDAPGPASSGPASSSPASAGPVPPEPVSLDEARLRRRRRWTRGLGSAAAAAILVFGGVVIGDRIAGGPEAPPPAAQVFAASDVRTSAVDVAGGTATVVYSREANAAVLLMDGVAAPDPDTVYQLWLLGPDHSPTSVGVMESAEVTPSTQAVVEDIDTSTQFGISLEPPGGSPQPTNVLATVGLT</sequence>
<name>A0A516X5F9_9ACTN</name>
<dbReference type="Gene3D" id="1.10.10.1320">
    <property type="entry name" value="Anti-sigma factor, zinc-finger domain"/>
    <property type="match status" value="1"/>
</dbReference>
<evidence type="ECO:0000259" key="13">
    <source>
        <dbReference type="Pfam" id="PF22618"/>
    </source>
</evidence>
<keyword evidence="15" id="KW-1185">Reference proteome</keyword>
<keyword evidence="5" id="KW-0805">Transcription regulation</keyword>
<comment type="subcellular location">
    <subcellularLocation>
        <location evidence="1">Cell membrane</location>
        <topology evidence="1">Single-pass membrane protein</topology>
    </subcellularLocation>
</comment>
<dbReference type="Proteomes" id="UP000317344">
    <property type="component" value="Chromosome"/>
</dbReference>
<dbReference type="AlphaFoldDB" id="A0A516X5F9"/>
<evidence type="ECO:0000256" key="8">
    <source>
        <dbReference type="ARBA" id="ARBA00029829"/>
    </source>
</evidence>
<keyword evidence="3 11" id="KW-0812">Transmembrane</keyword>
<dbReference type="RefSeq" id="WP_143909717.1">
    <property type="nucleotide sequence ID" value="NZ_CP041765.1"/>
</dbReference>